<reference evidence="3" key="1">
    <citation type="journal article" date="2021" name="IMA Fungus">
        <title>Genomic characterization of three marine fungi, including Emericellopsis atlantica sp. nov. with signatures of a generalist lifestyle and marine biomass degradation.</title>
        <authorList>
            <person name="Hagestad O.C."/>
            <person name="Hou L."/>
            <person name="Andersen J.H."/>
            <person name="Hansen E.H."/>
            <person name="Altermark B."/>
            <person name="Li C."/>
            <person name="Kuhnert E."/>
            <person name="Cox R.J."/>
            <person name="Crous P.W."/>
            <person name="Spatafora J.W."/>
            <person name="Lail K."/>
            <person name="Amirebrahimi M."/>
            <person name="Lipzen A."/>
            <person name="Pangilinan J."/>
            <person name="Andreopoulos W."/>
            <person name="Hayes R.D."/>
            <person name="Ng V."/>
            <person name="Grigoriev I.V."/>
            <person name="Jackson S.A."/>
            <person name="Sutton T.D.S."/>
            <person name="Dobson A.D.W."/>
            <person name="Rama T."/>
        </authorList>
    </citation>
    <scope>NUCLEOTIDE SEQUENCE</scope>
    <source>
        <strain evidence="3">TRa3180A</strain>
    </source>
</reference>
<dbReference type="CDD" id="cd00821">
    <property type="entry name" value="PH"/>
    <property type="match status" value="1"/>
</dbReference>
<feature type="compositionally biased region" description="Polar residues" evidence="1">
    <location>
        <begin position="592"/>
        <end position="606"/>
    </location>
</feature>
<feature type="compositionally biased region" description="Basic and acidic residues" evidence="1">
    <location>
        <begin position="289"/>
        <end position="344"/>
    </location>
</feature>
<dbReference type="EMBL" id="MU253737">
    <property type="protein sequence ID" value="KAG9249261.1"/>
    <property type="molecule type" value="Genomic_DNA"/>
</dbReference>
<dbReference type="OrthoDB" id="5593352at2759"/>
<feature type="region of interest" description="Disordered" evidence="1">
    <location>
        <begin position="459"/>
        <end position="606"/>
    </location>
</feature>
<dbReference type="PANTHER" id="PTHR42073:SF1">
    <property type="entry name" value="MEIOTIC EXPRESSION UP-REGULATED PROTEIN 6"/>
    <property type="match status" value="1"/>
</dbReference>
<feature type="region of interest" description="Disordered" evidence="1">
    <location>
        <begin position="282"/>
        <end position="422"/>
    </location>
</feature>
<feature type="compositionally biased region" description="Basic and acidic residues" evidence="1">
    <location>
        <begin position="553"/>
        <end position="563"/>
    </location>
</feature>
<feature type="compositionally biased region" description="Low complexity" evidence="1">
    <location>
        <begin position="564"/>
        <end position="591"/>
    </location>
</feature>
<dbReference type="SUPFAM" id="SSF50729">
    <property type="entry name" value="PH domain-like"/>
    <property type="match status" value="1"/>
</dbReference>
<dbReference type="InterPro" id="IPR039712">
    <property type="entry name" value="Meu6"/>
</dbReference>
<proteinExistence type="predicted"/>
<feature type="domain" description="Meiotic expression up-regulated protein 6 PH" evidence="2">
    <location>
        <begin position="148"/>
        <end position="253"/>
    </location>
</feature>
<gene>
    <name evidence="3" type="ORF">BJ878DRAFT_484535</name>
</gene>
<evidence type="ECO:0000259" key="2">
    <source>
        <dbReference type="Pfam" id="PF15406"/>
    </source>
</evidence>
<sequence length="606" mass="64590">MFSYKIKAVDLDLFSSLLYNHSTRPSFFIIRRRLTPSSVSHNLLSSRQALRCLIISATQISMSGIPKTIEEPTTAVTPTEAPVVTEPVLPSEEVKPTEPVSTETTPAVANEASPTVVEEAAKPAAEEVKPVEEGVLGYKGPGLLKSLFFSDKFFWFGSEPVEEKHLSNYLRGEKSGEHNAAWASHTGKGLLFFSKKASDKATPASIINLADVSEVTADGADKFHFLENGHIKHAFEAKSAADRDNWVAQITAKSAEAKDAAPAIKEHETYKSTLGKLKAPVVAASAPKKSTEVKEIKEEKAEAKEEKKEEKAEAKEDKKVDKLVAKTDKKEDKEEKKERKDRSASRKRNSIFGAFGKKEEKAVVASEAPKEEAVVAAPAEPVAEAGSAPTAETLPAAAEEISATPSEARVVEASPVAAEKPANKKRNSIFGTFKSYVSEPKVKKEEAAPVVLAKDVVEPEPVSETAPVIPAVGSTEPIATVASPATAPAESTVTNGETKAAAELPSTTTKSDKRKSSLPWLSKKDKSATTSDEEGEKPKSPFLSRVVGTMKGKKAEKSAEKSVETAPETADETVPATTTEEPVVAASEPEPTTTAPVSNPTVSAAA</sequence>
<evidence type="ECO:0000313" key="4">
    <source>
        <dbReference type="Proteomes" id="UP000887226"/>
    </source>
</evidence>
<dbReference type="Pfam" id="PF15406">
    <property type="entry name" value="PH_6"/>
    <property type="match status" value="1"/>
</dbReference>
<dbReference type="Proteomes" id="UP000887226">
    <property type="component" value="Unassembled WGS sequence"/>
</dbReference>
<protein>
    <submittedName>
        <fullName evidence="3">Pleckstrin homology domain-containing protein</fullName>
    </submittedName>
</protein>
<accession>A0A9P7ZCJ2</accession>
<feature type="region of interest" description="Disordered" evidence="1">
    <location>
        <begin position="90"/>
        <end position="113"/>
    </location>
</feature>
<keyword evidence="4" id="KW-1185">Reference proteome</keyword>
<dbReference type="PANTHER" id="PTHR42073">
    <property type="entry name" value="MEIOTIC EXPRESSION UP-REGULATED PROTEIN 6"/>
    <property type="match status" value="1"/>
</dbReference>
<organism evidence="3 4">
    <name type="scientific">Calycina marina</name>
    <dbReference type="NCBI Taxonomy" id="1763456"/>
    <lineage>
        <taxon>Eukaryota</taxon>
        <taxon>Fungi</taxon>
        <taxon>Dikarya</taxon>
        <taxon>Ascomycota</taxon>
        <taxon>Pezizomycotina</taxon>
        <taxon>Leotiomycetes</taxon>
        <taxon>Helotiales</taxon>
        <taxon>Pezizellaceae</taxon>
        <taxon>Calycina</taxon>
    </lineage>
</organism>
<dbReference type="AlphaFoldDB" id="A0A9P7ZCJ2"/>
<evidence type="ECO:0000313" key="3">
    <source>
        <dbReference type="EMBL" id="KAG9249261.1"/>
    </source>
</evidence>
<name>A0A9P7ZCJ2_9HELO</name>
<comment type="caution">
    <text evidence="3">The sequence shown here is derived from an EMBL/GenBank/DDBJ whole genome shotgun (WGS) entry which is preliminary data.</text>
</comment>
<evidence type="ECO:0000256" key="1">
    <source>
        <dbReference type="SAM" id="MobiDB-lite"/>
    </source>
</evidence>
<dbReference type="Gene3D" id="2.30.29.30">
    <property type="entry name" value="Pleckstrin-homology domain (PH domain)/Phosphotyrosine-binding domain (PTB)"/>
    <property type="match status" value="1"/>
</dbReference>
<dbReference type="InterPro" id="IPR039483">
    <property type="entry name" value="Meu6_PH_dom"/>
</dbReference>
<feature type="compositionally biased region" description="Basic and acidic residues" evidence="1">
    <location>
        <begin position="356"/>
        <end position="373"/>
    </location>
</feature>
<dbReference type="InterPro" id="IPR011993">
    <property type="entry name" value="PH-like_dom_sf"/>
</dbReference>
<feature type="compositionally biased region" description="Low complexity" evidence="1">
    <location>
        <begin position="374"/>
        <end position="400"/>
    </location>
</feature>